<dbReference type="EMBL" id="CACVAP010000090">
    <property type="protein sequence ID" value="CAA6818500.1"/>
    <property type="molecule type" value="Genomic_DNA"/>
</dbReference>
<gene>
    <name evidence="5" type="ORF">HELGO_WM7463</name>
</gene>
<dbReference type="AlphaFoldDB" id="A0A6S6TPH1"/>
<dbReference type="PANTHER" id="PTHR45138">
    <property type="entry name" value="REGULATORY COMPONENTS OF SENSORY TRANSDUCTION SYSTEM"/>
    <property type="match status" value="1"/>
</dbReference>
<evidence type="ECO:0000256" key="1">
    <source>
        <dbReference type="ARBA" id="ARBA00012528"/>
    </source>
</evidence>
<name>A0A6S6TPH1_9BACT</name>
<dbReference type="InterPro" id="IPR029787">
    <property type="entry name" value="Nucleotide_cyclase"/>
</dbReference>
<dbReference type="GO" id="GO:0005886">
    <property type="term" value="C:plasma membrane"/>
    <property type="evidence" value="ECO:0007669"/>
    <property type="project" value="TreeGrafter"/>
</dbReference>
<dbReference type="InterPro" id="IPR050469">
    <property type="entry name" value="Diguanylate_Cyclase"/>
</dbReference>
<dbReference type="InterPro" id="IPR043128">
    <property type="entry name" value="Rev_trsase/Diguanyl_cyclase"/>
</dbReference>
<dbReference type="PANTHER" id="PTHR45138:SF9">
    <property type="entry name" value="DIGUANYLATE CYCLASE DGCM-RELATED"/>
    <property type="match status" value="1"/>
</dbReference>
<evidence type="ECO:0000313" key="5">
    <source>
        <dbReference type="EMBL" id="CAA6818500.1"/>
    </source>
</evidence>
<comment type="catalytic activity">
    <reaction evidence="2">
        <text>2 GTP = 3',3'-c-di-GMP + 2 diphosphate</text>
        <dbReference type="Rhea" id="RHEA:24898"/>
        <dbReference type="ChEBI" id="CHEBI:33019"/>
        <dbReference type="ChEBI" id="CHEBI:37565"/>
        <dbReference type="ChEBI" id="CHEBI:58805"/>
        <dbReference type="EC" id="2.7.7.65"/>
    </reaction>
</comment>
<proteinExistence type="predicted"/>
<dbReference type="InterPro" id="IPR000160">
    <property type="entry name" value="GGDEF_dom"/>
</dbReference>
<dbReference type="FunFam" id="3.30.70.270:FF:000001">
    <property type="entry name" value="Diguanylate cyclase domain protein"/>
    <property type="match status" value="1"/>
</dbReference>
<feature type="domain" description="GGDEF" evidence="4">
    <location>
        <begin position="202"/>
        <end position="329"/>
    </location>
</feature>
<keyword evidence="3" id="KW-1133">Transmembrane helix</keyword>
<evidence type="ECO:0000259" key="4">
    <source>
        <dbReference type="PROSITE" id="PS50887"/>
    </source>
</evidence>
<accession>A0A6S6TPH1</accession>
<dbReference type="EC" id="2.7.7.65" evidence="1"/>
<dbReference type="GO" id="GO:0052621">
    <property type="term" value="F:diguanylate cyclase activity"/>
    <property type="evidence" value="ECO:0007669"/>
    <property type="project" value="UniProtKB-EC"/>
</dbReference>
<dbReference type="NCBIfam" id="TIGR00254">
    <property type="entry name" value="GGDEF"/>
    <property type="match status" value="1"/>
</dbReference>
<dbReference type="GO" id="GO:1902201">
    <property type="term" value="P:negative regulation of bacterial-type flagellum-dependent cell motility"/>
    <property type="evidence" value="ECO:0007669"/>
    <property type="project" value="TreeGrafter"/>
</dbReference>
<evidence type="ECO:0000256" key="2">
    <source>
        <dbReference type="ARBA" id="ARBA00034247"/>
    </source>
</evidence>
<dbReference type="CDD" id="cd01949">
    <property type="entry name" value="GGDEF"/>
    <property type="match status" value="1"/>
</dbReference>
<sequence>MSEFTLYAAILLVVLILALALFIYKIRANKIIQTFLNSHDNILILSDRHKINMINDAGLKVFGYESLKSFLLSNVDISNSFINNEIDNDAIDDNKKASIPYIDRYSYGKNWIDTIARSPTKQVKVKIFSKEDLLDQNYQITVSKLKFSNQYSLSFTNISQLEAKRLSIKKQAEYDPLTNIYNRVKLDRLLRDISFDVKKFNQEATLILFDIDHFKSVNDDYGHNVGDSVLIELSGLVRISLRPEDIFARWGGEEFVILLKNTSLKETTALASRLRQEIEKFHFSTVKDVTCSFGVTEFRAGDTERLLFKRVDEALYEAKENGRNQVVTK</sequence>
<reference evidence="5" key="1">
    <citation type="submission" date="2020-01" db="EMBL/GenBank/DDBJ databases">
        <authorList>
            <person name="Meier V. D."/>
            <person name="Meier V D."/>
        </authorList>
    </citation>
    <scope>NUCLEOTIDE SEQUENCE</scope>
    <source>
        <strain evidence="5">HLG_WM_MAG_06</strain>
    </source>
</reference>
<dbReference type="PROSITE" id="PS50887">
    <property type="entry name" value="GGDEF"/>
    <property type="match status" value="1"/>
</dbReference>
<dbReference type="Pfam" id="PF00990">
    <property type="entry name" value="GGDEF"/>
    <property type="match status" value="1"/>
</dbReference>
<evidence type="ECO:0000256" key="3">
    <source>
        <dbReference type="SAM" id="Phobius"/>
    </source>
</evidence>
<keyword evidence="3" id="KW-0812">Transmembrane</keyword>
<dbReference type="Gene3D" id="3.30.70.270">
    <property type="match status" value="1"/>
</dbReference>
<protein>
    <recommendedName>
        <fullName evidence="1">diguanylate cyclase</fullName>
        <ecNumber evidence="1">2.7.7.65</ecNumber>
    </recommendedName>
</protein>
<dbReference type="GO" id="GO:0043709">
    <property type="term" value="P:cell adhesion involved in single-species biofilm formation"/>
    <property type="evidence" value="ECO:0007669"/>
    <property type="project" value="TreeGrafter"/>
</dbReference>
<organism evidence="5">
    <name type="scientific">uncultured Sulfurovum sp</name>
    <dbReference type="NCBI Taxonomy" id="269237"/>
    <lineage>
        <taxon>Bacteria</taxon>
        <taxon>Pseudomonadati</taxon>
        <taxon>Campylobacterota</taxon>
        <taxon>Epsilonproteobacteria</taxon>
        <taxon>Campylobacterales</taxon>
        <taxon>Sulfurovaceae</taxon>
        <taxon>Sulfurovum</taxon>
        <taxon>environmental samples</taxon>
    </lineage>
</organism>
<feature type="transmembrane region" description="Helical" evidence="3">
    <location>
        <begin position="6"/>
        <end position="24"/>
    </location>
</feature>
<keyword evidence="3" id="KW-0472">Membrane</keyword>
<dbReference type="SUPFAM" id="SSF55073">
    <property type="entry name" value="Nucleotide cyclase"/>
    <property type="match status" value="1"/>
</dbReference>
<dbReference type="SMART" id="SM00267">
    <property type="entry name" value="GGDEF"/>
    <property type="match status" value="1"/>
</dbReference>